<dbReference type="RefSeq" id="WP_394821819.1">
    <property type="nucleotide sequence ID" value="NZ_CP089984.1"/>
</dbReference>
<evidence type="ECO:0000256" key="2">
    <source>
        <dbReference type="ARBA" id="ARBA00022679"/>
    </source>
</evidence>
<dbReference type="SUPFAM" id="SSF53335">
    <property type="entry name" value="S-adenosyl-L-methionine-dependent methyltransferases"/>
    <property type="match status" value="1"/>
</dbReference>
<feature type="domain" description="O-methyltransferase C-terminal" evidence="4">
    <location>
        <begin position="110"/>
        <end position="315"/>
    </location>
</feature>
<dbReference type="PIRSF" id="PIRSF005739">
    <property type="entry name" value="O-mtase"/>
    <property type="match status" value="1"/>
</dbReference>
<proteinExistence type="predicted"/>
<gene>
    <name evidence="6" type="ORF">LZC94_30660</name>
</gene>
<evidence type="ECO:0000256" key="1">
    <source>
        <dbReference type="ARBA" id="ARBA00022603"/>
    </source>
</evidence>
<dbReference type="InterPro" id="IPR036390">
    <property type="entry name" value="WH_DNA-bd_sf"/>
</dbReference>
<dbReference type="PROSITE" id="PS51683">
    <property type="entry name" value="SAM_OMT_II"/>
    <property type="match status" value="1"/>
</dbReference>
<protein>
    <submittedName>
        <fullName evidence="6">Acetylserotonin O-methyltransferase</fullName>
    </submittedName>
</protein>
<name>A0ABZ2LMR6_9BACT</name>
<accession>A0ABZ2LMR6</accession>
<reference evidence="6 7" key="1">
    <citation type="submission" date="2021-12" db="EMBL/GenBank/DDBJ databases">
        <title>Discovery of the Pendulisporaceae a myxobacterial family with distinct sporulation behavior and unique specialized metabolism.</title>
        <authorList>
            <person name="Garcia R."/>
            <person name="Popoff A."/>
            <person name="Bader C.D."/>
            <person name="Loehr J."/>
            <person name="Walesch S."/>
            <person name="Walt C."/>
            <person name="Boldt J."/>
            <person name="Bunk B."/>
            <person name="Haeckl F.J.F.P.J."/>
            <person name="Gunesch A.P."/>
            <person name="Birkelbach J."/>
            <person name="Nuebel U."/>
            <person name="Pietschmann T."/>
            <person name="Bach T."/>
            <person name="Mueller R."/>
        </authorList>
    </citation>
    <scope>NUCLEOTIDE SEQUENCE [LARGE SCALE GENOMIC DNA]</scope>
    <source>
        <strain evidence="6 7">MSr11954</strain>
    </source>
</reference>
<dbReference type="Gene3D" id="3.40.50.150">
    <property type="entry name" value="Vaccinia Virus protein VP39"/>
    <property type="match status" value="1"/>
</dbReference>
<dbReference type="EMBL" id="CP089984">
    <property type="protein sequence ID" value="WXB12203.1"/>
    <property type="molecule type" value="Genomic_DNA"/>
</dbReference>
<dbReference type="InterPro" id="IPR029063">
    <property type="entry name" value="SAM-dependent_MTases_sf"/>
</dbReference>
<dbReference type="PANTHER" id="PTHR43712:SF2">
    <property type="entry name" value="O-METHYLTRANSFERASE CICE"/>
    <property type="match status" value="1"/>
</dbReference>
<dbReference type="Gene3D" id="1.10.10.10">
    <property type="entry name" value="Winged helix-like DNA-binding domain superfamily/Winged helix DNA-binding domain"/>
    <property type="match status" value="1"/>
</dbReference>
<dbReference type="InterPro" id="IPR036388">
    <property type="entry name" value="WH-like_DNA-bd_sf"/>
</dbReference>
<keyword evidence="7" id="KW-1185">Reference proteome</keyword>
<dbReference type="Pfam" id="PF00891">
    <property type="entry name" value="Methyltransf_2"/>
    <property type="match status" value="1"/>
</dbReference>
<evidence type="ECO:0000313" key="7">
    <source>
        <dbReference type="Proteomes" id="UP001370348"/>
    </source>
</evidence>
<evidence type="ECO:0000259" key="4">
    <source>
        <dbReference type="Pfam" id="PF00891"/>
    </source>
</evidence>
<evidence type="ECO:0000259" key="5">
    <source>
        <dbReference type="Pfam" id="PF08100"/>
    </source>
</evidence>
<organism evidence="6 7">
    <name type="scientific">Pendulispora albinea</name>
    <dbReference type="NCBI Taxonomy" id="2741071"/>
    <lineage>
        <taxon>Bacteria</taxon>
        <taxon>Pseudomonadati</taxon>
        <taxon>Myxococcota</taxon>
        <taxon>Myxococcia</taxon>
        <taxon>Myxococcales</taxon>
        <taxon>Sorangiineae</taxon>
        <taxon>Pendulisporaceae</taxon>
        <taxon>Pendulispora</taxon>
    </lineage>
</organism>
<dbReference type="InterPro" id="IPR016461">
    <property type="entry name" value="COMT-like"/>
</dbReference>
<feature type="domain" description="O-methyltransferase dimerisation" evidence="5">
    <location>
        <begin position="12"/>
        <end position="86"/>
    </location>
</feature>
<keyword evidence="2" id="KW-0808">Transferase</keyword>
<dbReference type="InterPro" id="IPR012967">
    <property type="entry name" value="COMT_dimerisation"/>
</dbReference>
<dbReference type="Proteomes" id="UP001370348">
    <property type="component" value="Chromosome"/>
</dbReference>
<dbReference type="Pfam" id="PF08100">
    <property type="entry name" value="Dimerisation"/>
    <property type="match status" value="1"/>
</dbReference>
<dbReference type="InterPro" id="IPR001077">
    <property type="entry name" value="COMT_C"/>
</dbReference>
<dbReference type="SUPFAM" id="SSF46785">
    <property type="entry name" value="Winged helix' DNA-binding domain"/>
    <property type="match status" value="1"/>
</dbReference>
<evidence type="ECO:0000313" key="6">
    <source>
        <dbReference type="EMBL" id="WXB12203.1"/>
    </source>
</evidence>
<evidence type="ECO:0000256" key="3">
    <source>
        <dbReference type="ARBA" id="ARBA00022691"/>
    </source>
</evidence>
<sequence length="335" mass="36010">MVVLNDRVRLAKLIWGFRLSQAVITAAKLGIPDLLGHEAQTAGDLALRAGVHAPSLHRLLRALAGMGIFEMDAAGRFSNTPLSDLLRDDVPGSMRALALLPGDTAFWAAWGALDQSVKTGKTAFEILNGCDVWTWRAERPEASAIFDRAMSGISSMQTAAITEAYPFSSGDRIIDVAGGNGTLLAAIVAANRGVSGVLFEQRHVASHAKAKLGAQAHIDIAEGDMFAAIPRGGTAYLLKTILHDWQDAECLAILKRCREAMAEPAKLLVIEEMIPPPEEPPSDTILFLDLQMMVTAGGRERTLNEFRSLLQETGFHLARVIGTKCPLSILEAVPV</sequence>
<dbReference type="PANTHER" id="PTHR43712">
    <property type="entry name" value="PUTATIVE (AFU_ORTHOLOGUE AFUA_4G14580)-RELATED"/>
    <property type="match status" value="1"/>
</dbReference>
<keyword evidence="1" id="KW-0489">Methyltransferase</keyword>
<keyword evidence="3" id="KW-0949">S-adenosyl-L-methionine</keyword>